<name>A0A1J4JIH7_9EUKA</name>
<reference evidence="7" key="1">
    <citation type="submission" date="2016-10" db="EMBL/GenBank/DDBJ databases">
        <authorList>
            <person name="Benchimol M."/>
            <person name="Almeida L.G."/>
            <person name="Vasconcelos A.T."/>
            <person name="Perreira-Neves A."/>
            <person name="Rosa I.A."/>
            <person name="Tasca T."/>
            <person name="Bogo M.R."/>
            <person name="de Souza W."/>
        </authorList>
    </citation>
    <scope>NUCLEOTIDE SEQUENCE [LARGE SCALE GENOMIC DNA]</scope>
    <source>
        <strain evidence="7">K</strain>
    </source>
</reference>
<dbReference type="FunFam" id="3.90.1010.10:FF:000005">
    <property type="entry name" value="Iron-sulfur cluster assembly protein"/>
    <property type="match status" value="1"/>
</dbReference>
<proteinExistence type="inferred from homology"/>
<dbReference type="Proteomes" id="UP000179807">
    <property type="component" value="Unassembled WGS sequence"/>
</dbReference>
<evidence type="ECO:0000256" key="4">
    <source>
        <dbReference type="ARBA" id="ARBA00023004"/>
    </source>
</evidence>
<gene>
    <name evidence="7" type="primary">ISU1</name>
    <name evidence="7" type="ORF">TRFO_35082</name>
</gene>
<dbReference type="EMBL" id="MLAK01001052">
    <property type="protein sequence ID" value="OHS98489.1"/>
    <property type="molecule type" value="Genomic_DNA"/>
</dbReference>
<dbReference type="GO" id="GO:0051536">
    <property type="term" value="F:iron-sulfur cluster binding"/>
    <property type="evidence" value="ECO:0007669"/>
    <property type="project" value="UniProtKB-KW"/>
</dbReference>
<dbReference type="GeneID" id="94844753"/>
<sequence>MLTKVIAGSFSSLSSVKFGLAKSVGAMLYHKNVEDHFKNPRNPGAMNANDQDVGTGIVGAPACGDALKFQIRVDDKTGVIKEVKFRAFGCPAAVASSSLATTMIEGKTLEEALKIKNTEIANELNLPPVKLHCSMLAQEAIHAAVDSYLKKHNKAVEDLQK</sequence>
<protein>
    <submittedName>
        <fullName evidence="7">Iron sulfur cluster assembly protein 1, mitochondrial</fullName>
    </submittedName>
</protein>
<evidence type="ECO:0000259" key="6">
    <source>
        <dbReference type="Pfam" id="PF01592"/>
    </source>
</evidence>
<accession>A0A1J4JIH7</accession>
<dbReference type="GO" id="GO:0016226">
    <property type="term" value="P:iron-sulfur cluster assembly"/>
    <property type="evidence" value="ECO:0007669"/>
    <property type="project" value="InterPro"/>
</dbReference>
<evidence type="ECO:0000256" key="2">
    <source>
        <dbReference type="ARBA" id="ARBA00006420"/>
    </source>
</evidence>
<feature type="domain" description="NIF system FeS cluster assembly NifU N-terminal" evidence="6">
    <location>
        <begin position="29"/>
        <end position="154"/>
    </location>
</feature>
<dbReference type="Gene3D" id="3.90.1010.10">
    <property type="match status" value="1"/>
</dbReference>
<dbReference type="OrthoDB" id="1925777at2759"/>
<keyword evidence="8" id="KW-1185">Reference proteome</keyword>
<evidence type="ECO:0000256" key="3">
    <source>
        <dbReference type="ARBA" id="ARBA00022723"/>
    </source>
</evidence>
<dbReference type="SUPFAM" id="SSF82649">
    <property type="entry name" value="SufE/NifU"/>
    <property type="match status" value="1"/>
</dbReference>
<comment type="similarity">
    <text evidence="2">Belongs to the NifU family.</text>
</comment>
<comment type="pathway">
    <text evidence="1">Cofactor biosynthesis; iron-sulfur cluster biosynthesis.</text>
</comment>
<keyword evidence="4" id="KW-0408">Iron</keyword>
<evidence type="ECO:0000256" key="5">
    <source>
        <dbReference type="ARBA" id="ARBA00023014"/>
    </source>
</evidence>
<evidence type="ECO:0000256" key="1">
    <source>
        <dbReference type="ARBA" id="ARBA00005151"/>
    </source>
</evidence>
<dbReference type="InterPro" id="IPR002871">
    <property type="entry name" value="NIF_FeS_clus_asmbl_NifU_N"/>
</dbReference>
<keyword evidence="5" id="KW-0411">Iron-sulfur</keyword>
<organism evidence="7 8">
    <name type="scientific">Tritrichomonas foetus</name>
    <dbReference type="NCBI Taxonomy" id="1144522"/>
    <lineage>
        <taxon>Eukaryota</taxon>
        <taxon>Metamonada</taxon>
        <taxon>Parabasalia</taxon>
        <taxon>Tritrichomonadida</taxon>
        <taxon>Tritrichomonadidae</taxon>
        <taxon>Tritrichomonas</taxon>
    </lineage>
</organism>
<dbReference type="PANTHER" id="PTHR10093">
    <property type="entry name" value="IRON-SULFUR CLUSTER ASSEMBLY ENZYME NIFU HOMOLOG"/>
    <property type="match status" value="1"/>
</dbReference>
<dbReference type="Pfam" id="PF01592">
    <property type="entry name" value="NifU_N"/>
    <property type="match status" value="1"/>
</dbReference>
<dbReference type="VEuPathDB" id="TrichDB:TRFO_35082"/>
<dbReference type="AlphaFoldDB" id="A0A1J4JIH7"/>
<dbReference type="GO" id="GO:0005739">
    <property type="term" value="C:mitochondrion"/>
    <property type="evidence" value="ECO:0007669"/>
    <property type="project" value="UniProtKB-ARBA"/>
</dbReference>
<comment type="caution">
    <text evidence="7">The sequence shown here is derived from an EMBL/GenBank/DDBJ whole genome shotgun (WGS) entry which is preliminary data.</text>
</comment>
<dbReference type="GO" id="GO:0005506">
    <property type="term" value="F:iron ion binding"/>
    <property type="evidence" value="ECO:0007669"/>
    <property type="project" value="InterPro"/>
</dbReference>
<evidence type="ECO:0000313" key="8">
    <source>
        <dbReference type="Proteomes" id="UP000179807"/>
    </source>
</evidence>
<evidence type="ECO:0000313" key="7">
    <source>
        <dbReference type="EMBL" id="OHS98489.1"/>
    </source>
</evidence>
<keyword evidence="3" id="KW-0479">Metal-binding</keyword>
<dbReference type="RefSeq" id="XP_068351626.1">
    <property type="nucleotide sequence ID" value="XM_068510049.1"/>
</dbReference>
<dbReference type="CDD" id="cd06664">
    <property type="entry name" value="IscU_like"/>
    <property type="match status" value="1"/>
</dbReference>